<keyword evidence="1" id="KW-0812">Transmembrane</keyword>
<dbReference type="PATRIC" id="fig|886882.15.peg.5991"/>
<evidence type="ECO:0000256" key="1">
    <source>
        <dbReference type="SAM" id="Phobius"/>
    </source>
</evidence>
<evidence type="ECO:0000313" key="3">
    <source>
        <dbReference type="Proteomes" id="UP000006868"/>
    </source>
</evidence>
<dbReference type="EMBL" id="CP002214">
    <property type="protein sequence ID" value="ADO59986.2"/>
    <property type="molecule type" value="Genomic_DNA"/>
</dbReference>
<organism evidence="2 3">
    <name type="scientific">Paenibacillus polymyxa (strain SC2)</name>
    <name type="common">Bacillus polymyxa</name>
    <dbReference type="NCBI Taxonomy" id="886882"/>
    <lineage>
        <taxon>Bacteria</taxon>
        <taxon>Bacillati</taxon>
        <taxon>Bacillota</taxon>
        <taxon>Bacilli</taxon>
        <taxon>Bacillales</taxon>
        <taxon>Paenibacillaceae</taxon>
        <taxon>Paenibacillus</taxon>
    </lineage>
</organism>
<accession>E3EJW6</accession>
<dbReference type="HOGENOM" id="CLU_2863646_0_0_9"/>
<dbReference type="Proteomes" id="UP000006868">
    <property type="component" value="Plasmid pSC2"/>
</dbReference>
<keyword evidence="1" id="KW-1133">Transmembrane helix</keyword>
<dbReference type="AlphaFoldDB" id="E3EJW6"/>
<protein>
    <submittedName>
        <fullName evidence="2">Uncharacterized protein</fullName>
    </submittedName>
</protein>
<geneLocation type="plasmid" evidence="2 3">
    <name>pSC2</name>
</geneLocation>
<gene>
    <name evidence="2" type="ORF">PPSC2_28255</name>
</gene>
<proteinExistence type="predicted"/>
<evidence type="ECO:0000313" key="2">
    <source>
        <dbReference type="EMBL" id="ADO59986.2"/>
    </source>
</evidence>
<keyword evidence="1" id="KW-0472">Membrane</keyword>
<dbReference type="KEGG" id="ppm:PPSC2_28255"/>
<sequence>MEDVKKAGSQIMTFANHMVWWQWLILVTVILFVLKKPIQRIVKRHMRKVKKLIIRLIRLYFIGM</sequence>
<feature type="transmembrane region" description="Helical" evidence="1">
    <location>
        <begin position="20"/>
        <end position="38"/>
    </location>
</feature>
<name>E3EJW6_PAEPS</name>
<keyword evidence="2" id="KW-0614">Plasmid</keyword>
<reference evidence="2 3" key="1">
    <citation type="journal article" date="2011" name="J. Bacteriol.">
        <title>Complete genome sequence of Paenibacillus polymyxa SC2, a strain of plant growth-promoting Rhizobacterium with broad-spectrum antimicrobial activity.</title>
        <authorList>
            <person name="Ma M."/>
            <person name="Wang C."/>
            <person name="Ding Y."/>
            <person name="Li L."/>
            <person name="Shen D."/>
            <person name="Jiang X."/>
            <person name="Guan D."/>
            <person name="Cao F."/>
            <person name="Chen H."/>
            <person name="Feng R."/>
            <person name="Wang X."/>
            <person name="Ge Y."/>
            <person name="Yao L."/>
            <person name="Bing X."/>
            <person name="Yang X."/>
            <person name="Li J."/>
            <person name="Du B."/>
        </authorList>
    </citation>
    <scope>NUCLEOTIDE SEQUENCE [LARGE SCALE GENOMIC DNA]</scope>
    <source>
        <strain evidence="2 3">SC2</strain>
        <plasmid evidence="3">pSC2</plasmid>
    </source>
</reference>